<feature type="region of interest" description="Disordered" evidence="2">
    <location>
        <begin position="17"/>
        <end position="55"/>
    </location>
</feature>
<evidence type="ECO:0000313" key="3">
    <source>
        <dbReference type="EMBL" id="TVU10810.1"/>
    </source>
</evidence>
<accession>A0A5J9THG0</accession>
<dbReference type="OrthoDB" id="440455at2759"/>
<keyword evidence="4" id="KW-1185">Reference proteome</keyword>
<dbReference type="EMBL" id="RWGY01000039">
    <property type="protein sequence ID" value="TVU10810.1"/>
    <property type="molecule type" value="Genomic_DNA"/>
</dbReference>
<reference evidence="3 4" key="1">
    <citation type="journal article" date="2019" name="Sci. Rep.">
        <title>A high-quality genome of Eragrostis curvula grass provides insights into Poaceae evolution and supports new strategies to enhance forage quality.</title>
        <authorList>
            <person name="Carballo J."/>
            <person name="Santos B.A.C.M."/>
            <person name="Zappacosta D."/>
            <person name="Garbus I."/>
            <person name="Selva J.P."/>
            <person name="Gallo C.A."/>
            <person name="Diaz A."/>
            <person name="Albertini E."/>
            <person name="Caccamo M."/>
            <person name="Echenique V."/>
        </authorList>
    </citation>
    <scope>NUCLEOTIDE SEQUENCE [LARGE SCALE GENOMIC DNA]</scope>
    <source>
        <strain evidence="4">cv. Victoria</strain>
        <tissue evidence="3">Leaf</tissue>
    </source>
</reference>
<evidence type="ECO:0000256" key="2">
    <source>
        <dbReference type="SAM" id="MobiDB-lite"/>
    </source>
</evidence>
<dbReference type="Proteomes" id="UP000324897">
    <property type="component" value="Chromosome 3"/>
</dbReference>
<dbReference type="CDD" id="cd14279">
    <property type="entry name" value="CUE"/>
    <property type="match status" value="1"/>
</dbReference>
<evidence type="ECO:0000256" key="1">
    <source>
        <dbReference type="SAM" id="Coils"/>
    </source>
</evidence>
<dbReference type="PANTHER" id="PTHR31245">
    <property type="entry name" value="UBIQUITIN SYSTEM COMPONENT CUE PROTEIN"/>
    <property type="match status" value="1"/>
</dbReference>
<protein>
    <recommendedName>
        <fullName evidence="5">CUE domain-containing protein</fullName>
    </recommendedName>
</protein>
<comment type="caution">
    <text evidence="3">The sequence shown here is derived from an EMBL/GenBank/DDBJ whole genome shotgun (WGS) entry which is preliminary data.</text>
</comment>
<feature type="non-terminal residue" evidence="3">
    <location>
        <position position="1"/>
    </location>
</feature>
<evidence type="ECO:0000313" key="4">
    <source>
        <dbReference type="Proteomes" id="UP000324897"/>
    </source>
</evidence>
<keyword evidence="1" id="KW-0175">Coiled coil</keyword>
<dbReference type="PANTHER" id="PTHR31245:SF20">
    <property type="entry name" value="F18B13.13 PROTEIN"/>
    <property type="match status" value="1"/>
</dbReference>
<gene>
    <name evidence="3" type="ORF">EJB05_44362</name>
</gene>
<feature type="coiled-coil region" evidence="1">
    <location>
        <begin position="256"/>
        <end position="283"/>
    </location>
</feature>
<name>A0A5J9THG0_9POAL</name>
<dbReference type="Gramene" id="TVU10810">
    <property type="protein sequence ID" value="TVU10810"/>
    <property type="gene ID" value="EJB05_44362"/>
</dbReference>
<organism evidence="3 4">
    <name type="scientific">Eragrostis curvula</name>
    <name type="common">weeping love grass</name>
    <dbReference type="NCBI Taxonomy" id="38414"/>
    <lineage>
        <taxon>Eukaryota</taxon>
        <taxon>Viridiplantae</taxon>
        <taxon>Streptophyta</taxon>
        <taxon>Embryophyta</taxon>
        <taxon>Tracheophyta</taxon>
        <taxon>Spermatophyta</taxon>
        <taxon>Magnoliopsida</taxon>
        <taxon>Liliopsida</taxon>
        <taxon>Poales</taxon>
        <taxon>Poaceae</taxon>
        <taxon>PACMAD clade</taxon>
        <taxon>Chloridoideae</taxon>
        <taxon>Eragrostideae</taxon>
        <taxon>Eragrostidinae</taxon>
        <taxon>Eragrostis</taxon>
    </lineage>
</organism>
<evidence type="ECO:0008006" key="5">
    <source>
        <dbReference type="Google" id="ProtNLM"/>
    </source>
</evidence>
<sequence length="309" mass="34015">MSAAVCGKRASSYFEDHHQQQQHLPYAAASPPPSKRARFRGGTPSPPRPRGGADPGLVAAIRARFPAANIEVIITICPDLHSACRLSSALRFSAGSRCFIEKALQECGNDLDSATKFLLNQCVESAECNVAQEYQSPVGMSTEGQVPAEGILDGNEVAAPEESVPYADSLPSSSAQWVDILVNEMMTASSTDDAKARASRVLEVFESSMTSRIGADVLQSFQKENSVYKEQFEAVIKENTILKKAVAIQHERQKEHEERSQELQQLKQLVVQYQEQVRSLEVNNYALSMHLRQAQQGSSIPGHFNRHIF</sequence>
<dbReference type="AlphaFoldDB" id="A0A5J9THG0"/>
<proteinExistence type="predicted"/>